<protein>
    <submittedName>
        <fullName evidence="2">Translation initiation factor IF-5A</fullName>
    </submittedName>
</protein>
<dbReference type="SMART" id="SM01376">
    <property type="entry name" value="eIF-5a"/>
    <property type="match status" value="1"/>
</dbReference>
<dbReference type="GO" id="GO:0003723">
    <property type="term" value="F:RNA binding"/>
    <property type="evidence" value="ECO:0007669"/>
    <property type="project" value="InterPro"/>
</dbReference>
<comment type="caution">
    <text evidence="2">The sequence shown here is derived from an EMBL/GenBank/DDBJ whole genome shotgun (WGS) entry which is preliminary data.</text>
</comment>
<dbReference type="GO" id="GO:0043022">
    <property type="term" value="F:ribosome binding"/>
    <property type="evidence" value="ECO:0007669"/>
    <property type="project" value="InterPro"/>
</dbReference>
<keyword evidence="2" id="KW-0396">Initiation factor</keyword>
<evidence type="ECO:0000313" key="3">
    <source>
        <dbReference type="Proteomes" id="UP000590964"/>
    </source>
</evidence>
<dbReference type="Proteomes" id="UP000590964">
    <property type="component" value="Unassembled WGS sequence"/>
</dbReference>
<dbReference type="SUPFAM" id="SSF50249">
    <property type="entry name" value="Nucleic acid-binding proteins"/>
    <property type="match status" value="1"/>
</dbReference>
<reference evidence="3" key="1">
    <citation type="journal article" date="2020" name="bioRxiv">
        <title>A rank-normalized archaeal taxonomy based on genome phylogeny resolves widespread incomplete and uneven classifications.</title>
        <authorList>
            <person name="Rinke C."/>
            <person name="Chuvochina M."/>
            <person name="Mussig A.J."/>
            <person name="Chaumeil P.-A."/>
            <person name="Waite D.W."/>
            <person name="Whitman W.B."/>
            <person name="Parks D.H."/>
            <person name="Hugenholtz P."/>
        </authorList>
    </citation>
    <scope>NUCLEOTIDE SEQUENCE [LARGE SCALE GENOMIC DNA]</scope>
</reference>
<dbReference type="EMBL" id="DUFW01000025">
    <property type="protein sequence ID" value="HIH21357.1"/>
    <property type="molecule type" value="Genomic_DNA"/>
</dbReference>
<dbReference type="InterPro" id="IPR012340">
    <property type="entry name" value="NA-bd_OB-fold"/>
</dbReference>
<dbReference type="Gene3D" id="2.40.50.140">
    <property type="entry name" value="Nucleic acid-binding proteins"/>
    <property type="match status" value="1"/>
</dbReference>
<gene>
    <name evidence="2" type="ORF">HA222_01685</name>
</gene>
<feature type="domain" description="Translation initiation factor 5A C-terminal" evidence="1">
    <location>
        <begin position="1"/>
        <end position="52"/>
    </location>
</feature>
<sequence>AQVVADLGASLQIMDTATYQTFDLPKPKDIAGLKSGDEVEYIKCDEKIRIVRKK</sequence>
<evidence type="ECO:0000259" key="1">
    <source>
        <dbReference type="SMART" id="SM01376"/>
    </source>
</evidence>
<organism evidence="2 3">
    <name type="scientific">Candidatus Iainarchaeum sp</name>
    <dbReference type="NCBI Taxonomy" id="3101447"/>
    <lineage>
        <taxon>Archaea</taxon>
        <taxon>Candidatus Iainarchaeota</taxon>
        <taxon>Candidatus Iainarchaeia</taxon>
        <taxon>Candidatus Iainarchaeales</taxon>
        <taxon>Candidatus Iainarchaeaceae</taxon>
        <taxon>Candidatus Iainarchaeum</taxon>
    </lineage>
</organism>
<name>A0A7J4JZP2_9ARCH</name>
<evidence type="ECO:0000313" key="2">
    <source>
        <dbReference type="EMBL" id="HIH21357.1"/>
    </source>
</evidence>
<dbReference type="GO" id="GO:0045905">
    <property type="term" value="P:positive regulation of translational termination"/>
    <property type="evidence" value="ECO:0007669"/>
    <property type="project" value="InterPro"/>
</dbReference>
<dbReference type="GO" id="GO:0045901">
    <property type="term" value="P:positive regulation of translational elongation"/>
    <property type="evidence" value="ECO:0007669"/>
    <property type="project" value="InterPro"/>
</dbReference>
<dbReference type="InterPro" id="IPR020189">
    <property type="entry name" value="IF5A_C"/>
</dbReference>
<dbReference type="GO" id="GO:0003746">
    <property type="term" value="F:translation elongation factor activity"/>
    <property type="evidence" value="ECO:0007669"/>
    <property type="project" value="InterPro"/>
</dbReference>
<proteinExistence type="predicted"/>
<feature type="non-terminal residue" evidence="2">
    <location>
        <position position="1"/>
    </location>
</feature>
<keyword evidence="2" id="KW-0648">Protein biosynthesis</keyword>
<dbReference type="AlphaFoldDB" id="A0A7J4JZP2"/>
<accession>A0A7J4JZP2</accession>
<dbReference type="GO" id="GO:0003743">
    <property type="term" value="F:translation initiation factor activity"/>
    <property type="evidence" value="ECO:0007669"/>
    <property type="project" value="UniProtKB-KW"/>
</dbReference>